<accession>A0A8D8QWF9</accession>
<dbReference type="EMBL" id="HBUF01108425">
    <property type="protein sequence ID" value="CAG6639683.1"/>
    <property type="molecule type" value="Transcribed_RNA"/>
</dbReference>
<evidence type="ECO:0000313" key="1">
    <source>
        <dbReference type="EMBL" id="CAG6639683.1"/>
    </source>
</evidence>
<proteinExistence type="predicted"/>
<organism evidence="1">
    <name type="scientific">Cacopsylla melanoneura</name>
    <dbReference type="NCBI Taxonomy" id="428564"/>
    <lineage>
        <taxon>Eukaryota</taxon>
        <taxon>Metazoa</taxon>
        <taxon>Ecdysozoa</taxon>
        <taxon>Arthropoda</taxon>
        <taxon>Hexapoda</taxon>
        <taxon>Insecta</taxon>
        <taxon>Pterygota</taxon>
        <taxon>Neoptera</taxon>
        <taxon>Paraneoptera</taxon>
        <taxon>Hemiptera</taxon>
        <taxon>Sternorrhyncha</taxon>
        <taxon>Psylloidea</taxon>
        <taxon>Psyllidae</taxon>
        <taxon>Psyllinae</taxon>
        <taxon>Cacopsylla</taxon>
    </lineage>
</organism>
<sequence length="104" mass="12067">MLEFLNRGHCHHRFTLHIKIRVLGMSSLQDILQHKVSPISQLQVLEMAKSLALHKTNPLCQTVLHFIQIDPLAKNGHNLLLSVIRIQIRIQFFHLILTSHIRIT</sequence>
<dbReference type="EMBL" id="HBUF01108426">
    <property type="protein sequence ID" value="CAG6639686.1"/>
    <property type="molecule type" value="Transcribed_RNA"/>
</dbReference>
<dbReference type="AlphaFoldDB" id="A0A8D8QWF9"/>
<reference evidence="1" key="1">
    <citation type="submission" date="2021-05" db="EMBL/GenBank/DDBJ databases">
        <authorList>
            <person name="Alioto T."/>
            <person name="Alioto T."/>
            <person name="Gomez Garrido J."/>
        </authorList>
    </citation>
    <scope>NUCLEOTIDE SEQUENCE</scope>
</reference>
<name>A0A8D8QWF9_9HEMI</name>
<protein>
    <submittedName>
        <fullName evidence="1">Uncharacterized protein</fullName>
    </submittedName>
</protein>